<reference evidence="1" key="2">
    <citation type="journal article" date="2021" name="PeerJ">
        <title>Extensive microbial diversity within the chicken gut microbiome revealed by metagenomics and culture.</title>
        <authorList>
            <person name="Gilroy R."/>
            <person name="Ravi A."/>
            <person name="Getino M."/>
            <person name="Pursley I."/>
            <person name="Horton D.L."/>
            <person name="Alikhan N.F."/>
            <person name="Baker D."/>
            <person name="Gharbi K."/>
            <person name="Hall N."/>
            <person name="Watson M."/>
            <person name="Adriaenssens E.M."/>
            <person name="Foster-Nyarko E."/>
            <person name="Jarju S."/>
            <person name="Secka A."/>
            <person name="Antonio M."/>
            <person name="Oren A."/>
            <person name="Chaudhuri R.R."/>
            <person name="La Ragione R."/>
            <person name="Hildebrand F."/>
            <person name="Pallen M.J."/>
        </authorList>
    </citation>
    <scope>NUCLEOTIDE SEQUENCE</scope>
    <source>
        <strain evidence="1">ChiSxjej2B14-6234</strain>
    </source>
</reference>
<organism evidence="1 2">
    <name type="scientific">Candidatus Onthenecus intestinigallinarum</name>
    <dbReference type="NCBI Taxonomy" id="2840875"/>
    <lineage>
        <taxon>Bacteria</taxon>
        <taxon>Bacillati</taxon>
        <taxon>Bacillota</taxon>
        <taxon>Clostridia</taxon>
        <taxon>Eubacteriales</taxon>
        <taxon>Candidatus Onthenecus</taxon>
    </lineage>
</organism>
<dbReference type="EMBL" id="DVFJ01000028">
    <property type="protein sequence ID" value="HIQ72044.1"/>
    <property type="molecule type" value="Genomic_DNA"/>
</dbReference>
<dbReference type="AlphaFoldDB" id="A0A9D0ZAA9"/>
<gene>
    <name evidence="1" type="ORF">IAB73_07550</name>
</gene>
<proteinExistence type="predicted"/>
<dbReference type="Proteomes" id="UP000886887">
    <property type="component" value="Unassembled WGS sequence"/>
</dbReference>
<protein>
    <submittedName>
        <fullName evidence="1">Uncharacterized protein</fullName>
    </submittedName>
</protein>
<name>A0A9D0ZAA9_9FIRM</name>
<evidence type="ECO:0000313" key="2">
    <source>
        <dbReference type="Proteomes" id="UP000886887"/>
    </source>
</evidence>
<evidence type="ECO:0000313" key="1">
    <source>
        <dbReference type="EMBL" id="HIQ72044.1"/>
    </source>
</evidence>
<sequence>MPSFIALFPAILILSLILYAVVDSDRVDQAQQRALDRWEAEEVSARSASGRPRRRRAA</sequence>
<reference evidence="1" key="1">
    <citation type="submission" date="2020-10" db="EMBL/GenBank/DDBJ databases">
        <authorList>
            <person name="Gilroy R."/>
        </authorList>
    </citation>
    <scope>NUCLEOTIDE SEQUENCE</scope>
    <source>
        <strain evidence="1">ChiSxjej2B14-6234</strain>
    </source>
</reference>
<accession>A0A9D0ZAA9</accession>
<comment type="caution">
    <text evidence="1">The sequence shown here is derived from an EMBL/GenBank/DDBJ whole genome shotgun (WGS) entry which is preliminary data.</text>
</comment>